<organism evidence="2 3">
    <name type="scientific">Synechococcus elongatus (strain ATCC 33912 / PCC 7942 / FACHB-805)</name>
    <name type="common">Anacystis nidulans R2</name>
    <dbReference type="NCBI Taxonomy" id="1140"/>
    <lineage>
        <taxon>Bacteria</taxon>
        <taxon>Bacillati</taxon>
        <taxon>Cyanobacteriota</taxon>
        <taxon>Cyanophyceae</taxon>
        <taxon>Synechococcales</taxon>
        <taxon>Synechococcaceae</taxon>
        <taxon>Synechococcus</taxon>
    </lineage>
</organism>
<gene>
    <name evidence="2" type="ordered locus">Synpcc7942_0905</name>
</gene>
<sequence>MSKQFLTRIVTASAAASLLAFSAVLPAKADGVITLEGDITPSCILGANISPADSLIYNPTTRELDLASNVSVDVTTTVDNLYLLSGTVTAFTRGGSSYSSPVYKLTGSIPDNTGNTTPTLNSSSGAFSNLPLGVLTNSDFTLGGSIGPQGGGSFLSGRTNTDGTPVNFSLQYSLTCAPTP</sequence>
<dbReference type="BioCyc" id="SYNEL:SYNPCC7942_0905-MONOMER"/>
<name>Q31PT4_SYNE7</name>
<evidence type="ECO:0000313" key="3">
    <source>
        <dbReference type="Proteomes" id="UP000889800"/>
    </source>
</evidence>
<accession>Q31PT4</accession>
<keyword evidence="3" id="KW-1185">Reference proteome</keyword>
<dbReference type="HOGENOM" id="CLU_1495470_0_0_3"/>
<dbReference type="EMBL" id="CP000100">
    <property type="protein sequence ID" value="ABB56935.1"/>
    <property type="molecule type" value="Genomic_DNA"/>
</dbReference>
<dbReference type="KEGG" id="syf:Synpcc7942_0905"/>
<proteinExistence type="predicted"/>
<dbReference type="AlphaFoldDB" id="Q31PT4"/>
<dbReference type="Proteomes" id="UP000889800">
    <property type="component" value="Chromosome"/>
</dbReference>
<dbReference type="RefSeq" id="WP_011377783.1">
    <property type="nucleotide sequence ID" value="NC_007604.1"/>
</dbReference>
<protein>
    <recommendedName>
        <fullName evidence="4">Secreted protein</fullName>
    </recommendedName>
</protein>
<feature type="chain" id="PRO_5004220289" description="Secreted protein" evidence="1">
    <location>
        <begin position="30"/>
        <end position="180"/>
    </location>
</feature>
<keyword evidence="1" id="KW-0732">Signal</keyword>
<evidence type="ECO:0000256" key="1">
    <source>
        <dbReference type="SAM" id="SignalP"/>
    </source>
</evidence>
<dbReference type="PaxDb" id="1140-Synpcc7942_0905"/>
<evidence type="ECO:0008006" key="4">
    <source>
        <dbReference type="Google" id="ProtNLM"/>
    </source>
</evidence>
<evidence type="ECO:0000313" key="2">
    <source>
        <dbReference type="EMBL" id="ABB56935.1"/>
    </source>
</evidence>
<feature type="signal peptide" evidence="1">
    <location>
        <begin position="1"/>
        <end position="29"/>
    </location>
</feature>
<reference evidence="3" key="1">
    <citation type="submission" date="2005-08" db="EMBL/GenBank/DDBJ databases">
        <title>Complete sequence of chromosome 1 of Synechococcus elongatus PCC 7942.</title>
        <authorList>
            <consortium name="US DOE Joint Genome Institute"/>
            <person name="Copeland A."/>
            <person name="Lucas S."/>
            <person name="Lapidus A."/>
            <person name="Barry K."/>
            <person name="Detter J.C."/>
            <person name="Glavina T."/>
            <person name="Hammon N."/>
            <person name="Israni S."/>
            <person name="Pitluck S."/>
            <person name="Schmutz J."/>
            <person name="Larimer F."/>
            <person name="Land M."/>
            <person name="Kyrpides N."/>
            <person name="Lykidis A."/>
            <person name="Richardson P."/>
        </authorList>
    </citation>
    <scope>NUCLEOTIDE SEQUENCE [LARGE SCALE GENOMIC DNA]</scope>
    <source>
        <strain evidence="3">ATCC 33912 / PCC 7942 / FACHB-805</strain>
    </source>
</reference>
<dbReference type="GeneID" id="72429755"/>